<name>A0A6A6CAC8_ZASCE</name>
<dbReference type="AlphaFoldDB" id="A0A6A6CAC8"/>
<reference evidence="1" key="1">
    <citation type="journal article" date="2020" name="Stud. Mycol.">
        <title>101 Dothideomycetes genomes: a test case for predicting lifestyles and emergence of pathogens.</title>
        <authorList>
            <person name="Haridas S."/>
            <person name="Albert R."/>
            <person name="Binder M."/>
            <person name="Bloem J."/>
            <person name="Labutti K."/>
            <person name="Salamov A."/>
            <person name="Andreopoulos B."/>
            <person name="Baker S."/>
            <person name="Barry K."/>
            <person name="Bills G."/>
            <person name="Bluhm B."/>
            <person name="Cannon C."/>
            <person name="Castanera R."/>
            <person name="Culley D."/>
            <person name="Daum C."/>
            <person name="Ezra D."/>
            <person name="Gonzalez J."/>
            <person name="Henrissat B."/>
            <person name="Kuo A."/>
            <person name="Liang C."/>
            <person name="Lipzen A."/>
            <person name="Lutzoni F."/>
            <person name="Magnuson J."/>
            <person name="Mondo S."/>
            <person name="Nolan M."/>
            <person name="Ohm R."/>
            <person name="Pangilinan J."/>
            <person name="Park H.-J."/>
            <person name="Ramirez L."/>
            <person name="Alfaro M."/>
            <person name="Sun H."/>
            <person name="Tritt A."/>
            <person name="Yoshinaga Y."/>
            <person name="Zwiers L.-H."/>
            <person name="Turgeon B."/>
            <person name="Goodwin S."/>
            <person name="Spatafora J."/>
            <person name="Crous P."/>
            <person name="Grigoriev I."/>
        </authorList>
    </citation>
    <scope>NUCLEOTIDE SEQUENCE</scope>
    <source>
        <strain evidence="1">ATCC 36951</strain>
    </source>
</reference>
<organism evidence="1 2">
    <name type="scientific">Zasmidium cellare ATCC 36951</name>
    <dbReference type="NCBI Taxonomy" id="1080233"/>
    <lineage>
        <taxon>Eukaryota</taxon>
        <taxon>Fungi</taxon>
        <taxon>Dikarya</taxon>
        <taxon>Ascomycota</taxon>
        <taxon>Pezizomycotina</taxon>
        <taxon>Dothideomycetes</taxon>
        <taxon>Dothideomycetidae</taxon>
        <taxon>Mycosphaerellales</taxon>
        <taxon>Mycosphaerellaceae</taxon>
        <taxon>Zasmidium</taxon>
    </lineage>
</organism>
<dbReference type="GeneID" id="54561088"/>
<evidence type="ECO:0000313" key="2">
    <source>
        <dbReference type="Proteomes" id="UP000799537"/>
    </source>
</evidence>
<dbReference type="RefSeq" id="XP_033664864.1">
    <property type="nucleotide sequence ID" value="XM_033807816.1"/>
</dbReference>
<keyword evidence="2" id="KW-1185">Reference proteome</keyword>
<sequence>MSTTDSKEIFPFFDLPQEMRDLIYGLLTKTGPVFAMIKPPSASESTIMTFQNIWLTPLLLVNKQFNEEYFDQVCGHRLLCTTTLGSKSNFAVKAPGLDLPENPGSAIKALAKARVLITIDDMSHKELLATFANPLPGILPRLLAMMPQLKTYLQRLHIYGPTLSDSLSHGDDTYLRAVYHHCPTAKKKEREFQARLAELGLANTIAYTPEVVVSSMLSSDIVTRRCGSGAYVVFSAVPGIGGCGIGDERLWCGLHLDPLLVVDEEGQVW</sequence>
<dbReference type="Proteomes" id="UP000799537">
    <property type="component" value="Unassembled WGS sequence"/>
</dbReference>
<accession>A0A6A6CAC8</accession>
<dbReference type="OrthoDB" id="62952at2759"/>
<protein>
    <submittedName>
        <fullName evidence="1">Uncharacterized protein</fullName>
    </submittedName>
</protein>
<proteinExistence type="predicted"/>
<gene>
    <name evidence="1" type="ORF">M409DRAFT_25749</name>
</gene>
<dbReference type="EMBL" id="ML993606">
    <property type="protein sequence ID" value="KAF2163975.1"/>
    <property type="molecule type" value="Genomic_DNA"/>
</dbReference>
<evidence type="ECO:0000313" key="1">
    <source>
        <dbReference type="EMBL" id="KAF2163975.1"/>
    </source>
</evidence>